<dbReference type="STRING" id="296587.C1FEP2"/>
<dbReference type="KEGG" id="mis:MICPUN_55518"/>
<dbReference type="GO" id="GO:0051603">
    <property type="term" value="P:proteolysis involved in protein catabolic process"/>
    <property type="evidence" value="ECO:0007669"/>
    <property type="project" value="InterPro"/>
</dbReference>
<dbReference type="Pfam" id="PF00227">
    <property type="entry name" value="Proteasome"/>
    <property type="match status" value="1"/>
</dbReference>
<dbReference type="Gene3D" id="3.60.20.10">
    <property type="entry name" value="Glutamine Phosphoribosylpyrophosphate, subunit 1, domain 1"/>
    <property type="match status" value="1"/>
</dbReference>
<dbReference type="RefSeq" id="XP_002507347.1">
    <property type="nucleotide sequence ID" value="XM_002507301.1"/>
</dbReference>
<dbReference type="Proteomes" id="UP000002009">
    <property type="component" value="Chromosome 1"/>
</dbReference>
<dbReference type="AlphaFoldDB" id="C1FEP2"/>
<organism evidence="3 4">
    <name type="scientific">Micromonas commoda (strain RCC299 / NOUM17 / CCMP2709)</name>
    <name type="common">Picoplanktonic green alga</name>
    <dbReference type="NCBI Taxonomy" id="296587"/>
    <lineage>
        <taxon>Eukaryota</taxon>
        <taxon>Viridiplantae</taxon>
        <taxon>Chlorophyta</taxon>
        <taxon>Mamiellophyceae</taxon>
        <taxon>Mamiellales</taxon>
        <taxon>Mamiellaceae</taxon>
        <taxon>Micromonas</taxon>
    </lineage>
</organism>
<accession>C1FEP2</accession>
<dbReference type="InterPro" id="IPR050115">
    <property type="entry name" value="Proteasome_alpha"/>
</dbReference>
<dbReference type="FunCoup" id="C1FEP2">
    <property type="interactions" value="1892"/>
</dbReference>
<dbReference type="InterPro" id="IPR029055">
    <property type="entry name" value="Ntn_hydrolases_N"/>
</dbReference>
<dbReference type="PROSITE" id="PS51475">
    <property type="entry name" value="PROTEASOME_ALPHA_2"/>
    <property type="match status" value="1"/>
</dbReference>
<dbReference type="OMA" id="NTQVYGK"/>
<dbReference type="eggNOG" id="KOG0863">
    <property type="taxonomic scope" value="Eukaryota"/>
</dbReference>
<dbReference type="GeneID" id="8250653"/>
<evidence type="ECO:0000313" key="4">
    <source>
        <dbReference type="Proteomes" id="UP000002009"/>
    </source>
</evidence>
<dbReference type="EMBL" id="CP001574">
    <property type="protein sequence ID" value="ACO68605.1"/>
    <property type="molecule type" value="Genomic_DNA"/>
</dbReference>
<protein>
    <submittedName>
        <fullName evidence="3">Proteasome subunit alpha type-1-b</fullName>
    </submittedName>
</protein>
<name>C1FEP2_MICCC</name>
<evidence type="ECO:0000256" key="2">
    <source>
        <dbReference type="PROSITE-ProRule" id="PRU00808"/>
    </source>
</evidence>
<proteinExistence type="inferred from homology"/>
<reference evidence="3 4" key="1">
    <citation type="journal article" date="2009" name="Science">
        <title>Green evolution and dynamic adaptations revealed by genomes of the marine picoeukaryotes Micromonas.</title>
        <authorList>
            <person name="Worden A.Z."/>
            <person name="Lee J.H."/>
            <person name="Mock T."/>
            <person name="Rouze P."/>
            <person name="Simmons M.P."/>
            <person name="Aerts A.L."/>
            <person name="Allen A.E."/>
            <person name="Cuvelier M.L."/>
            <person name="Derelle E."/>
            <person name="Everett M.V."/>
            <person name="Foulon E."/>
            <person name="Grimwood J."/>
            <person name="Gundlach H."/>
            <person name="Henrissat B."/>
            <person name="Napoli C."/>
            <person name="McDonald S.M."/>
            <person name="Parker M.S."/>
            <person name="Rombauts S."/>
            <person name="Salamov A."/>
            <person name="Von Dassow P."/>
            <person name="Badger J.H."/>
            <person name="Coutinho P.M."/>
            <person name="Demir E."/>
            <person name="Dubchak I."/>
            <person name="Gentemann C."/>
            <person name="Eikrem W."/>
            <person name="Gready J.E."/>
            <person name="John U."/>
            <person name="Lanier W."/>
            <person name="Lindquist E.A."/>
            <person name="Lucas S."/>
            <person name="Mayer K.F."/>
            <person name="Moreau H."/>
            <person name="Not F."/>
            <person name="Otillar R."/>
            <person name="Panaud O."/>
            <person name="Pangilinan J."/>
            <person name="Paulsen I."/>
            <person name="Piegu B."/>
            <person name="Poliakov A."/>
            <person name="Robbens S."/>
            <person name="Schmutz J."/>
            <person name="Toulza E."/>
            <person name="Wyss T."/>
            <person name="Zelensky A."/>
            <person name="Zhou K."/>
            <person name="Armbrust E.V."/>
            <person name="Bhattacharya D."/>
            <person name="Goodenough U.W."/>
            <person name="Van de Peer Y."/>
            <person name="Grigoriev I.V."/>
        </authorList>
    </citation>
    <scope>NUCLEOTIDE SEQUENCE [LARGE SCALE GENOMIC DNA]</scope>
    <source>
        <strain evidence="4">RCC299 / NOUM17</strain>
    </source>
</reference>
<gene>
    <name evidence="3" type="primary">PAF2</name>
    <name evidence="3" type="ORF">MICPUN_55518</name>
</gene>
<dbReference type="GO" id="GO:0019773">
    <property type="term" value="C:proteasome core complex, alpha-subunit complex"/>
    <property type="evidence" value="ECO:0007669"/>
    <property type="project" value="UniProtKB-UniRule"/>
</dbReference>
<keyword evidence="4" id="KW-1185">Reference proteome</keyword>
<dbReference type="InterPro" id="IPR023332">
    <property type="entry name" value="Proteasome_alpha-type"/>
</dbReference>
<keyword evidence="1 2" id="KW-0647">Proteasome</keyword>
<dbReference type="OrthoDB" id="495588at2759"/>
<comment type="similarity">
    <text evidence="2">Belongs to the peptidase T1A family.</text>
</comment>
<dbReference type="InterPro" id="IPR001353">
    <property type="entry name" value="Proteasome_sua/b"/>
</dbReference>
<evidence type="ECO:0000256" key="1">
    <source>
        <dbReference type="ARBA" id="ARBA00022942"/>
    </source>
</evidence>
<dbReference type="InParanoid" id="C1FEP2"/>
<dbReference type="SUPFAM" id="SSF56235">
    <property type="entry name" value="N-terminal nucleophile aminohydrolases (Ntn hydrolases)"/>
    <property type="match status" value="1"/>
</dbReference>
<evidence type="ECO:0000313" key="3">
    <source>
        <dbReference type="EMBL" id="ACO68605.1"/>
    </source>
</evidence>
<dbReference type="PANTHER" id="PTHR11599">
    <property type="entry name" value="PROTEASOME SUBUNIT ALPHA/BETA"/>
    <property type="match status" value="1"/>
</dbReference>
<sequence>MADNFLSKVRHELRYASRTFLLGVRKGVFTKSNVDAMEAVKQGGATVGCKSKEYVVLATLKRAASELSSSQQKIFRADDGIGVAISGLTADGTAAIRALRQDCTSHSFTFQSQVEVCRLAGRIADKWQVVCSQRSGSRPSGVGLLIAGRDMRGCHLYQVCPSGNLYDHVAAAIGARSQASKTYLEKFQVQMDNFSLQDLILLALRALKEATSEPLTKETCTVAVVGVEIPFRVLNEDELSSPLAKLTTDTQ</sequence>